<sequence>MHLSSLAALLALKLGTVALSPSLIVRQGGVFTGYCTVATNKCIVTNPPGLNIQADCAAGGGLSGSIGRGQHNCTVEGHYCVVPPLSGGVFCDCFADNTCP</sequence>
<dbReference type="Proteomes" id="UP001285441">
    <property type="component" value="Unassembled WGS sequence"/>
</dbReference>
<evidence type="ECO:0000313" key="3">
    <source>
        <dbReference type="Proteomes" id="UP001285441"/>
    </source>
</evidence>
<evidence type="ECO:0000256" key="1">
    <source>
        <dbReference type="SAM" id="SignalP"/>
    </source>
</evidence>
<keyword evidence="3" id="KW-1185">Reference proteome</keyword>
<proteinExistence type="predicted"/>
<organism evidence="2 3">
    <name type="scientific">Podospora didyma</name>
    <dbReference type="NCBI Taxonomy" id="330526"/>
    <lineage>
        <taxon>Eukaryota</taxon>
        <taxon>Fungi</taxon>
        <taxon>Dikarya</taxon>
        <taxon>Ascomycota</taxon>
        <taxon>Pezizomycotina</taxon>
        <taxon>Sordariomycetes</taxon>
        <taxon>Sordariomycetidae</taxon>
        <taxon>Sordariales</taxon>
        <taxon>Podosporaceae</taxon>
        <taxon>Podospora</taxon>
    </lineage>
</organism>
<dbReference type="AlphaFoldDB" id="A0AAE0N2R3"/>
<name>A0AAE0N2R3_9PEZI</name>
<comment type="caution">
    <text evidence="2">The sequence shown here is derived from an EMBL/GenBank/DDBJ whole genome shotgun (WGS) entry which is preliminary data.</text>
</comment>
<keyword evidence="1" id="KW-0732">Signal</keyword>
<feature type="signal peptide" evidence="1">
    <location>
        <begin position="1"/>
        <end position="18"/>
    </location>
</feature>
<evidence type="ECO:0000313" key="2">
    <source>
        <dbReference type="EMBL" id="KAK3367978.1"/>
    </source>
</evidence>
<protein>
    <submittedName>
        <fullName evidence="2">Uncharacterized protein</fullName>
    </submittedName>
</protein>
<reference evidence="2" key="1">
    <citation type="journal article" date="2023" name="Mol. Phylogenet. Evol.">
        <title>Genome-scale phylogeny and comparative genomics of the fungal order Sordariales.</title>
        <authorList>
            <person name="Hensen N."/>
            <person name="Bonometti L."/>
            <person name="Westerberg I."/>
            <person name="Brannstrom I.O."/>
            <person name="Guillou S."/>
            <person name="Cros-Aarteil S."/>
            <person name="Calhoun S."/>
            <person name="Haridas S."/>
            <person name="Kuo A."/>
            <person name="Mondo S."/>
            <person name="Pangilinan J."/>
            <person name="Riley R."/>
            <person name="LaButti K."/>
            <person name="Andreopoulos B."/>
            <person name="Lipzen A."/>
            <person name="Chen C."/>
            <person name="Yan M."/>
            <person name="Daum C."/>
            <person name="Ng V."/>
            <person name="Clum A."/>
            <person name="Steindorff A."/>
            <person name="Ohm R.A."/>
            <person name="Martin F."/>
            <person name="Silar P."/>
            <person name="Natvig D.O."/>
            <person name="Lalanne C."/>
            <person name="Gautier V."/>
            <person name="Ament-Velasquez S.L."/>
            <person name="Kruys A."/>
            <person name="Hutchinson M.I."/>
            <person name="Powell A.J."/>
            <person name="Barry K."/>
            <person name="Miller A.N."/>
            <person name="Grigoriev I.V."/>
            <person name="Debuchy R."/>
            <person name="Gladieux P."/>
            <person name="Hiltunen Thoren M."/>
            <person name="Johannesson H."/>
        </authorList>
    </citation>
    <scope>NUCLEOTIDE SEQUENCE</scope>
    <source>
        <strain evidence="2">CBS 232.78</strain>
    </source>
</reference>
<gene>
    <name evidence="2" type="ORF">B0H63DRAFT_456029</name>
</gene>
<reference evidence="2" key="2">
    <citation type="submission" date="2023-06" db="EMBL/GenBank/DDBJ databases">
        <authorList>
            <consortium name="Lawrence Berkeley National Laboratory"/>
            <person name="Haridas S."/>
            <person name="Hensen N."/>
            <person name="Bonometti L."/>
            <person name="Westerberg I."/>
            <person name="Brannstrom I.O."/>
            <person name="Guillou S."/>
            <person name="Cros-Aarteil S."/>
            <person name="Calhoun S."/>
            <person name="Kuo A."/>
            <person name="Mondo S."/>
            <person name="Pangilinan J."/>
            <person name="Riley R."/>
            <person name="LaButti K."/>
            <person name="Andreopoulos B."/>
            <person name="Lipzen A."/>
            <person name="Chen C."/>
            <person name="Yanf M."/>
            <person name="Daum C."/>
            <person name="Ng V."/>
            <person name="Clum A."/>
            <person name="Steindorff A."/>
            <person name="Ohm R."/>
            <person name="Martin F."/>
            <person name="Silar P."/>
            <person name="Natvig D."/>
            <person name="Lalanne C."/>
            <person name="Gautier V."/>
            <person name="Ament-velasquez S.L."/>
            <person name="Kruys A."/>
            <person name="Hutchinson M.I."/>
            <person name="Powell A.J."/>
            <person name="Barry K."/>
            <person name="Miller A.N."/>
            <person name="Grigoriev I.V."/>
            <person name="Debuchy R."/>
            <person name="Gladieux P."/>
            <person name="Thoren M.H."/>
            <person name="Johannesson H."/>
        </authorList>
    </citation>
    <scope>NUCLEOTIDE SEQUENCE</scope>
    <source>
        <strain evidence="2">CBS 232.78</strain>
    </source>
</reference>
<dbReference type="EMBL" id="JAULSW010000011">
    <property type="protein sequence ID" value="KAK3367978.1"/>
    <property type="molecule type" value="Genomic_DNA"/>
</dbReference>
<feature type="chain" id="PRO_5042061584" evidence="1">
    <location>
        <begin position="19"/>
        <end position="100"/>
    </location>
</feature>
<accession>A0AAE0N2R3</accession>